<feature type="compositionally biased region" description="Polar residues" evidence="1">
    <location>
        <begin position="81"/>
        <end position="90"/>
    </location>
</feature>
<dbReference type="Gene3D" id="2.40.70.10">
    <property type="entry name" value="Acid Proteases"/>
    <property type="match status" value="1"/>
</dbReference>
<dbReference type="AlphaFoldDB" id="A0A8H7RSA7"/>
<gene>
    <name evidence="2" type="ORF">INT45_012480</name>
</gene>
<dbReference type="EMBL" id="JAEPRB010000425">
    <property type="protein sequence ID" value="KAG2216302.1"/>
    <property type="molecule type" value="Genomic_DNA"/>
</dbReference>
<comment type="caution">
    <text evidence="2">The sequence shown here is derived from an EMBL/GenBank/DDBJ whole genome shotgun (WGS) entry which is preliminary data.</text>
</comment>
<dbReference type="OrthoDB" id="2290219at2759"/>
<feature type="region of interest" description="Disordered" evidence="1">
    <location>
        <begin position="1"/>
        <end position="117"/>
    </location>
</feature>
<evidence type="ECO:0000313" key="3">
    <source>
        <dbReference type="Proteomes" id="UP000646827"/>
    </source>
</evidence>
<sequence>MSKKETKQSKKKSQIVFGQPLQNQLKPFPTGSELQRRHQEIARQLAINLPDPILSESTSNRTQYQDAVEKVEQDQLLDMEATSTSSQVLPNTPYHDQGTEQQAHASTSGEVPKSHNQGDTATQALQMVYTLRDDLNQELPKEMSKVYAAQGKIEEQVTTLSTSMQEVISRLQEITLGQNGEAQSRLHNPKKQEKSSHKAMLSKSGQDYTKYMKYHGEPSDSSDDSPSSSDNEFEDHKTDYSHGSSDVDVGIDNGVQDSHLHSYGKYRFKAPEEKYSGSPNKIESWLFNLEEYFYNDKVKKGLQVPIASSKLVGAATLWWRMLRKTGQAPNSWSKSRLETLRQTGSVTSYNSIFQAVIVECSDVSEAEALSRYIYGLKNQTKRYVELQEPRLLRKAMKLAENYDNASYGSHGSHSHKSGGRSFSSGKNKKYGSRKFRDRSHYYKDDPIDLDQAEKVKMKLTWEQARKEGRCQCCGSKEHIKKKCPELKDPDEDIQYEDNSALGANNEQSSNTNRHETIRISGRCENNSCIFLLDSGAIHNFVSLDFIKEYRLQHLLKSDYGSITFGNESQAQSSYYVDLNIQLGTSYSNPICAYTGIKSAKHNIILGKPWHYDNEPVINWKTHTIVVEGEEISTRENATYH</sequence>
<evidence type="ECO:0000313" key="2">
    <source>
        <dbReference type="EMBL" id="KAG2216302.1"/>
    </source>
</evidence>
<organism evidence="2 3">
    <name type="scientific">Circinella minor</name>
    <dbReference type="NCBI Taxonomy" id="1195481"/>
    <lineage>
        <taxon>Eukaryota</taxon>
        <taxon>Fungi</taxon>
        <taxon>Fungi incertae sedis</taxon>
        <taxon>Mucoromycota</taxon>
        <taxon>Mucoromycotina</taxon>
        <taxon>Mucoromycetes</taxon>
        <taxon>Mucorales</taxon>
        <taxon>Lichtheimiaceae</taxon>
        <taxon>Circinella</taxon>
    </lineage>
</organism>
<feature type="compositionally biased region" description="Basic residues" evidence="1">
    <location>
        <begin position="426"/>
        <end position="435"/>
    </location>
</feature>
<accession>A0A8H7RSA7</accession>
<feature type="region of interest" description="Disordered" evidence="1">
    <location>
        <begin position="406"/>
        <end position="435"/>
    </location>
</feature>
<dbReference type="Pfam" id="PF08284">
    <property type="entry name" value="RVP_2"/>
    <property type="match status" value="1"/>
</dbReference>
<reference evidence="2 3" key="1">
    <citation type="submission" date="2020-12" db="EMBL/GenBank/DDBJ databases">
        <title>Metabolic potential, ecology and presence of endohyphal bacteria is reflected in genomic diversity of Mucoromycotina.</title>
        <authorList>
            <person name="Muszewska A."/>
            <person name="Okrasinska A."/>
            <person name="Steczkiewicz K."/>
            <person name="Drgas O."/>
            <person name="Orlowska M."/>
            <person name="Perlinska-Lenart U."/>
            <person name="Aleksandrzak-Piekarczyk T."/>
            <person name="Szatraj K."/>
            <person name="Zielenkiewicz U."/>
            <person name="Pilsyk S."/>
            <person name="Malc E."/>
            <person name="Mieczkowski P."/>
            <person name="Kruszewska J.S."/>
            <person name="Biernat P."/>
            <person name="Pawlowska J."/>
        </authorList>
    </citation>
    <scope>NUCLEOTIDE SEQUENCE [LARGE SCALE GENOMIC DNA]</scope>
    <source>
        <strain evidence="2 3">CBS 142.35</strain>
    </source>
</reference>
<dbReference type="Proteomes" id="UP000646827">
    <property type="component" value="Unassembled WGS sequence"/>
</dbReference>
<name>A0A8H7RSA7_9FUNG</name>
<keyword evidence="3" id="KW-1185">Reference proteome</keyword>
<protein>
    <recommendedName>
        <fullName evidence="4">CCHC-type domain-containing protein</fullName>
    </recommendedName>
</protein>
<evidence type="ECO:0000256" key="1">
    <source>
        <dbReference type="SAM" id="MobiDB-lite"/>
    </source>
</evidence>
<feature type="region of interest" description="Disordered" evidence="1">
    <location>
        <begin position="178"/>
        <end position="254"/>
    </location>
</feature>
<dbReference type="CDD" id="cd00303">
    <property type="entry name" value="retropepsin_like"/>
    <property type="match status" value="1"/>
</dbReference>
<dbReference type="InterPro" id="IPR021109">
    <property type="entry name" value="Peptidase_aspartic_dom_sf"/>
</dbReference>
<proteinExistence type="predicted"/>
<feature type="compositionally biased region" description="Polar residues" evidence="1">
    <location>
        <begin position="99"/>
        <end position="117"/>
    </location>
</feature>
<feature type="compositionally biased region" description="Polar residues" evidence="1">
    <location>
        <begin position="55"/>
        <end position="65"/>
    </location>
</feature>
<evidence type="ECO:0008006" key="4">
    <source>
        <dbReference type="Google" id="ProtNLM"/>
    </source>
</evidence>